<protein>
    <submittedName>
        <fullName evidence="1">Uncharacterized protein</fullName>
    </submittedName>
</protein>
<sequence length="147" mass="16384">MLFLATTTLAGRLGLFILGGVHPSLVAKEDIIIMVCVFPFISLPYRKHPPGGGGSDSLGQQLIEKWVWDFNVQALAGLVHECPVRRMDKRRRQRSADEKIFCINIPEESDPESNLLENEQSIWATGDKTTSLDNKKGMGSHLIIIIQ</sequence>
<dbReference type="Proteomes" id="UP001060085">
    <property type="component" value="Linkage Group LG06"/>
</dbReference>
<proteinExistence type="predicted"/>
<accession>A0ACC0AF27</accession>
<reference evidence="2" key="1">
    <citation type="journal article" date="2023" name="Nat. Plants">
        <title>Single-cell RNA sequencing provides a high-resolution roadmap for understanding the multicellular compartmentation of specialized metabolism.</title>
        <authorList>
            <person name="Sun S."/>
            <person name="Shen X."/>
            <person name="Li Y."/>
            <person name="Li Y."/>
            <person name="Wang S."/>
            <person name="Li R."/>
            <person name="Zhang H."/>
            <person name="Shen G."/>
            <person name="Guo B."/>
            <person name="Wei J."/>
            <person name="Xu J."/>
            <person name="St-Pierre B."/>
            <person name="Chen S."/>
            <person name="Sun C."/>
        </authorList>
    </citation>
    <scope>NUCLEOTIDE SEQUENCE [LARGE SCALE GENOMIC DNA]</scope>
</reference>
<dbReference type="EMBL" id="CM044706">
    <property type="protein sequence ID" value="KAI5659409.1"/>
    <property type="molecule type" value="Genomic_DNA"/>
</dbReference>
<evidence type="ECO:0000313" key="1">
    <source>
        <dbReference type="EMBL" id="KAI5659409.1"/>
    </source>
</evidence>
<name>A0ACC0AF27_CATRO</name>
<evidence type="ECO:0000313" key="2">
    <source>
        <dbReference type="Proteomes" id="UP001060085"/>
    </source>
</evidence>
<organism evidence="1 2">
    <name type="scientific">Catharanthus roseus</name>
    <name type="common">Madagascar periwinkle</name>
    <name type="synonym">Vinca rosea</name>
    <dbReference type="NCBI Taxonomy" id="4058"/>
    <lineage>
        <taxon>Eukaryota</taxon>
        <taxon>Viridiplantae</taxon>
        <taxon>Streptophyta</taxon>
        <taxon>Embryophyta</taxon>
        <taxon>Tracheophyta</taxon>
        <taxon>Spermatophyta</taxon>
        <taxon>Magnoliopsida</taxon>
        <taxon>eudicotyledons</taxon>
        <taxon>Gunneridae</taxon>
        <taxon>Pentapetalae</taxon>
        <taxon>asterids</taxon>
        <taxon>lamiids</taxon>
        <taxon>Gentianales</taxon>
        <taxon>Apocynaceae</taxon>
        <taxon>Rauvolfioideae</taxon>
        <taxon>Vinceae</taxon>
        <taxon>Catharanthinae</taxon>
        <taxon>Catharanthus</taxon>
    </lineage>
</organism>
<gene>
    <name evidence="1" type="ORF">M9H77_28202</name>
</gene>
<keyword evidence="2" id="KW-1185">Reference proteome</keyword>
<comment type="caution">
    <text evidence="1">The sequence shown here is derived from an EMBL/GenBank/DDBJ whole genome shotgun (WGS) entry which is preliminary data.</text>
</comment>